<dbReference type="EMBL" id="SHKW01000001">
    <property type="protein sequence ID" value="RZU40348.1"/>
    <property type="molecule type" value="Genomic_DNA"/>
</dbReference>
<dbReference type="AlphaFoldDB" id="A0A4Q7YS48"/>
<dbReference type="Proteomes" id="UP000292958">
    <property type="component" value="Unassembled WGS sequence"/>
</dbReference>
<name>A0A4Q7YS48_9BACT</name>
<gene>
    <name evidence="2" type="ORF">BDD14_1799</name>
</gene>
<evidence type="ECO:0000256" key="1">
    <source>
        <dbReference type="SAM" id="Phobius"/>
    </source>
</evidence>
<proteinExistence type="predicted"/>
<accession>A0A4Q7YS48</accession>
<sequence>MITPDENKCLRDQLGVSTNACDSAAKQYEDYYKGFAALDTKSQSTATISGLVLAAVAAFVKDGRIPVLVSARHWWILLIVAPPVTALFSVIFALTGAKVTEVVVPFDAAEQIREAKDLAELDCEEFSLAHVLNYYNSRLDHWNNALASIESCVIDKAKWVLNAQITMIASLALLLALYVIVLLKS</sequence>
<reference evidence="2 3" key="1">
    <citation type="submission" date="2019-02" db="EMBL/GenBank/DDBJ databases">
        <title>Genomic Encyclopedia of Archaeal and Bacterial Type Strains, Phase II (KMG-II): from individual species to whole genera.</title>
        <authorList>
            <person name="Goeker M."/>
        </authorList>
    </citation>
    <scope>NUCLEOTIDE SEQUENCE [LARGE SCALE GENOMIC DNA]</scope>
    <source>
        <strain evidence="2 3">DSM 18101</strain>
    </source>
</reference>
<keyword evidence="1" id="KW-0472">Membrane</keyword>
<evidence type="ECO:0000313" key="3">
    <source>
        <dbReference type="Proteomes" id="UP000292958"/>
    </source>
</evidence>
<feature type="transmembrane region" description="Helical" evidence="1">
    <location>
        <begin position="165"/>
        <end position="183"/>
    </location>
</feature>
<dbReference type="RefSeq" id="WP_130418427.1">
    <property type="nucleotide sequence ID" value="NZ_SHKW01000001.1"/>
</dbReference>
<feature type="transmembrane region" description="Helical" evidence="1">
    <location>
        <begin position="74"/>
        <end position="97"/>
    </location>
</feature>
<protein>
    <submittedName>
        <fullName evidence="2">Uncharacterized protein</fullName>
    </submittedName>
</protein>
<keyword evidence="1" id="KW-0812">Transmembrane</keyword>
<evidence type="ECO:0000313" key="2">
    <source>
        <dbReference type="EMBL" id="RZU40348.1"/>
    </source>
</evidence>
<comment type="caution">
    <text evidence="2">The sequence shown here is derived from an EMBL/GenBank/DDBJ whole genome shotgun (WGS) entry which is preliminary data.</text>
</comment>
<keyword evidence="1" id="KW-1133">Transmembrane helix</keyword>
<keyword evidence="3" id="KW-1185">Reference proteome</keyword>
<organism evidence="2 3">
    <name type="scientific">Edaphobacter modestus</name>
    <dbReference type="NCBI Taxonomy" id="388466"/>
    <lineage>
        <taxon>Bacteria</taxon>
        <taxon>Pseudomonadati</taxon>
        <taxon>Acidobacteriota</taxon>
        <taxon>Terriglobia</taxon>
        <taxon>Terriglobales</taxon>
        <taxon>Acidobacteriaceae</taxon>
        <taxon>Edaphobacter</taxon>
    </lineage>
</organism>